<reference evidence="1" key="1">
    <citation type="submission" date="2023-06" db="EMBL/GenBank/DDBJ databases">
        <authorList>
            <person name="Byrum C.A."/>
            <person name="Fullante V.A."/>
            <person name="Ghosh G."/>
            <person name="Ivey A.L."/>
            <person name="Joby C.P."/>
            <person name="Johnson E."/>
            <person name="Kamil H.A."/>
            <person name="Martinez L."/>
            <person name="Tutelo G.A."/>
            <person name="Wilson D."/>
            <person name="Ziegler A.J."/>
            <person name="Garlena R.A."/>
            <person name="Russell D.A."/>
            <person name="Jacobs-Sera D."/>
            <person name="Hatfull G.F."/>
        </authorList>
    </citation>
    <scope>NUCLEOTIDE SEQUENCE</scope>
</reference>
<organism evidence="1 2">
    <name type="scientific">Microbacterium phage Nicole72</name>
    <dbReference type="NCBI Taxonomy" id="3062838"/>
    <lineage>
        <taxon>Viruses</taxon>
        <taxon>Duplodnaviria</taxon>
        <taxon>Heunggongvirae</taxon>
        <taxon>Uroviricota</taxon>
        <taxon>Caudoviricetes</taxon>
        <taxon>Hodgkinviridae</taxon>
        <taxon>Meganvirus</taxon>
        <taxon>Meganvirus nichole72</taxon>
    </lineage>
</organism>
<evidence type="ECO:0000313" key="1">
    <source>
        <dbReference type="EMBL" id="WKW87075.1"/>
    </source>
</evidence>
<protein>
    <submittedName>
        <fullName evidence="1">Lysin A</fullName>
    </submittedName>
</protein>
<evidence type="ECO:0000313" key="2">
    <source>
        <dbReference type="Proteomes" id="UP001654554"/>
    </source>
</evidence>
<proteinExistence type="predicted"/>
<dbReference type="Proteomes" id="UP001654554">
    <property type="component" value="Segment"/>
</dbReference>
<accession>A0ACD4UHM8</accession>
<sequence length="282" mass="30073">MGVNGMAAANTLLAMDRVTPGYCLMYVWQAYKAHGAVSDGKYYPTAYSAWTQGHGHHPGDWNPPAGVPVYFGPRPGSDAGDVVISMGGGRCAATDWPYNGVTNETTLAARQRQINRPYLGWMDNILGYPVDYSGGGGDDMTPEEHNWLMNLYNGFFYGGPSLPDGNRPIVQTLADIAAGRRPFVNRTVDGKTLQIAWIQELADTKTLQIRTEGKVDVIDGNVDTLVARPPVSDEQIEVLAEDVSAALVAAGVGGATEEQVRAIVSAAFGGLVLVSQDAPEAT</sequence>
<gene>
    <name evidence="1" type="primary">38</name>
    <name evidence="1" type="ORF">SEA_NICOLE72_38</name>
</gene>
<keyword evidence="2" id="KW-1185">Reference proteome</keyword>
<name>A0ACD4UHM8_9CAUD</name>
<dbReference type="EMBL" id="OR159674">
    <property type="protein sequence ID" value="WKW87075.1"/>
    <property type="molecule type" value="Genomic_DNA"/>
</dbReference>